<comment type="similarity">
    <text evidence="1">Belongs to the peptidase S33 family.</text>
</comment>
<dbReference type="InterPro" id="IPR002410">
    <property type="entry name" value="Peptidase_S33"/>
</dbReference>
<evidence type="ECO:0000256" key="1">
    <source>
        <dbReference type="ARBA" id="ARBA00010088"/>
    </source>
</evidence>
<protein>
    <submittedName>
        <fullName evidence="4">Alpha/beta fold hydrolase</fullName>
    </submittedName>
</protein>
<dbReference type="InterPro" id="IPR000073">
    <property type="entry name" value="AB_hydrolase_1"/>
</dbReference>
<dbReference type="Gene3D" id="3.40.50.1820">
    <property type="entry name" value="alpha/beta hydrolase"/>
    <property type="match status" value="1"/>
</dbReference>
<evidence type="ECO:0000259" key="3">
    <source>
        <dbReference type="Pfam" id="PF00561"/>
    </source>
</evidence>
<accession>A0ABW6WMP2</accession>
<gene>
    <name evidence="4" type="ORF">ACFY35_34365</name>
</gene>
<dbReference type="Pfam" id="PF00561">
    <property type="entry name" value="Abhydrolase_1"/>
    <property type="match status" value="1"/>
</dbReference>
<dbReference type="InterPro" id="IPR050471">
    <property type="entry name" value="AB_hydrolase"/>
</dbReference>
<evidence type="ECO:0000313" key="5">
    <source>
        <dbReference type="Proteomes" id="UP001602245"/>
    </source>
</evidence>
<evidence type="ECO:0000313" key="4">
    <source>
        <dbReference type="EMBL" id="MFF5294552.1"/>
    </source>
</evidence>
<keyword evidence="5" id="KW-1185">Reference proteome</keyword>
<name>A0ABW6WMP2_9ACTN</name>
<dbReference type="GO" id="GO:0016787">
    <property type="term" value="F:hydrolase activity"/>
    <property type="evidence" value="ECO:0007669"/>
    <property type="project" value="UniProtKB-KW"/>
</dbReference>
<dbReference type="InterPro" id="IPR029058">
    <property type="entry name" value="AB_hydrolase_fold"/>
</dbReference>
<dbReference type="Proteomes" id="UP001602245">
    <property type="component" value="Unassembled WGS sequence"/>
</dbReference>
<dbReference type="SUPFAM" id="SSF53474">
    <property type="entry name" value="alpha/beta-Hydrolases"/>
    <property type="match status" value="1"/>
</dbReference>
<evidence type="ECO:0000256" key="2">
    <source>
        <dbReference type="ARBA" id="ARBA00022801"/>
    </source>
</evidence>
<dbReference type="PANTHER" id="PTHR43433">
    <property type="entry name" value="HYDROLASE, ALPHA/BETA FOLD FAMILY PROTEIN"/>
    <property type="match status" value="1"/>
</dbReference>
<sequence>MGEFRSAAGTDLHYELRGDGPLLVCQPGGPGRPGGYLGDLGGVDRTHTLLLLDQRGTGLSAPAPSHVFTDIAEDLERLRLDLGVDRLDLLGHSAGAWPVLAYAARHPSRVSRLVLLAPSRIPIPMGADEPNQDVLVKRWFAAEPWYAPAKAAWDAGLDSEEPDPAFMPLVYGADSPAVRAHARRAEVIGDYTDFWADTLDPGDLAAVGVPVTIVAGERDVVTGLAAPHVLADWLPNASIVWLAGAGHYPWVTHPEATREAIEVGLSRGSPPL</sequence>
<feature type="domain" description="AB hydrolase-1" evidence="3">
    <location>
        <begin position="21"/>
        <end position="253"/>
    </location>
</feature>
<dbReference type="RefSeq" id="WP_020517788.1">
    <property type="nucleotide sequence ID" value="NZ_JBIAZU010000006.1"/>
</dbReference>
<reference evidence="4 5" key="1">
    <citation type="submission" date="2024-10" db="EMBL/GenBank/DDBJ databases">
        <title>The Natural Products Discovery Center: Release of the First 8490 Sequenced Strains for Exploring Actinobacteria Biosynthetic Diversity.</title>
        <authorList>
            <person name="Kalkreuter E."/>
            <person name="Kautsar S.A."/>
            <person name="Yang D."/>
            <person name="Bader C.D."/>
            <person name="Teijaro C.N."/>
            <person name="Fluegel L."/>
            <person name="Davis C.M."/>
            <person name="Simpson J.R."/>
            <person name="Lauterbach L."/>
            <person name="Steele A.D."/>
            <person name="Gui C."/>
            <person name="Meng S."/>
            <person name="Li G."/>
            <person name="Viehrig K."/>
            <person name="Ye F."/>
            <person name="Su P."/>
            <person name="Kiefer A.F."/>
            <person name="Nichols A."/>
            <person name="Cepeda A.J."/>
            <person name="Yan W."/>
            <person name="Fan B."/>
            <person name="Jiang Y."/>
            <person name="Adhikari A."/>
            <person name="Zheng C.-J."/>
            <person name="Schuster L."/>
            <person name="Cowan T.M."/>
            <person name="Smanski M.J."/>
            <person name="Chevrette M.G."/>
            <person name="De Carvalho L.P.S."/>
            <person name="Shen B."/>
        </authorList>
    </citation>
    <scope>NUCLEOTIDE SEQUENCE [LARGE SCALE GENOMIC DNA]</scope>
    <source>
        <strain evidence="4 5">NPDC000087</strain>
    </source>
</reference>
<comment type="caution">
    <text evidence="4">The sequence shown here is derived from an EMBL/GenBank/DDBJ whole genome shotgun (WGS) entry which is preliminary data.</text>
</comment>
<organism evidence="4 5">
    <name type="scientific">Paractinoplanes globisporus</name>
    <dbReference type="NCBI Taxonomy" id="113565"/>
    <lineage>
        <taxon>Bacteria</taxon>
        <taxon>Bacillati</taxon>
        <taxon>Actinomycetota</taxon>
        <taxon>Actinomycetes</taxon>
        <taxon>Micromonosporales</taxon>
        <taxon>Micromonosporaceae</taxon>
        <taxon>Paractinoplanes</taxon>
    </lineage>
</organism>
<dbReference type="PANTHER" id="PTHR43433:SF5">
    <property type="entry name" value="AB HYDROLASE-1 DOMAIN-CONTAINING PROTEIN"/>
    <property type="match status" value="1"/>
</dbReference>
<keyword evidence="2 4" id="KW-0378">Hydrolase</keyword>
<dbReference type="PRINTS" id="PR00111">
    <property type="entry name" value="ABHYDROLASE"/>
</dbReference>
<proteinExistence type="inferred from homology"/>
<dbReference type="PRINTS" id="PR00793">
    <property type="entry name" value="PROAMNOPTASE"/>
</dbReference>
<dbReference type="EMBL" id="JBIAZU010000006">
    <property type="protein sequence ID" value="MFF5294552.1"/>
    <property type="molecule type" value="Genomic_DNA"/>
</dbReference>